<accession>A0AAW2EML6</accession>
<reference evidence="1 2" key="1">
    <citation type="submission" date="2023-03" db="EMBL/GenBank/DDBJ databases">
        <title>High recombination rates correlate with genetic variation in Cardiocondyla obscurior ants.</title>
        <authorList>
            <person name="Errbii M."/>
        </authorList>
    </citation>
    <scope>NUCLEOTIDE SEQUENCE [LARGE SCALE GENOMIC DNA]</scope>
    <source>
        <strain evidence="1">Alpha-2009</strain>
        <tissue evidence="1">Whole body</tissue>
    </source>
</reference>
<proteinExistence type="predicted"/>
<evidence type="ECO:0008006" key="3">
    <source>
        <dbReference type="Google" id="ProtNLM"/>
    </source>
</evidence>
<dbReference type="EMBL" id="JADYXP020000019">
    <property type="protein sequence ID" value="KAL0104998.1"/>
    <property type="molecule type" value="Genomic_DNA"/>
</dbReference>
<evidence type="ECO:0000313" key="1">
    <source>
        <dbReference type="EMBL" id="KAL0104998.1"/>
    </source>
</evidence>
<dbReference type="Proteomes" id="UP001430953">
    <property type="component" value="Unassembled WGS sequence"/>
</dbReference>
<gene>
    <name evidence="1" type="ORF">PUN28_016553</name>
</gene>
<dbReference type="AlphaFoldDB" id="A0AAW2EML6"/>
<comment type="caution">
    <text evidence="1">The sequence shown here is derived from an EMBL/GenBank/DDBJ whole genome shotgun (WGS) entry which is preliminary data.</text>
</comment>
<organism evidence="1 2">
    <name type="scientific">Cardiocondyla obscurior</name>
    <dbReference type="NCBI Taxonomy" id="286306"/>
    <lineage>
        <taxon>Eukaryota</taxon>
        <taxon>Metazoa</taxon>
        <taxon>Ecdysozoa</taxon>
        <taxon>Arthropoda</taxon>
        <taxon>Hexapoda</taxon>
        <taxon>Insecta</taxon>
        <taxon>Pterygota</taxon>
        <taxon>Neoptera</taxon>
        <taxon>Endopterygota</taxon>
        <taxon>Hymenoptera</taxon>
        <taxon>Apocrita</taxon>
        <taxon>Aculeata</taxon>
        <taxon>Formicoidea</taxon>
        <taxon>Formicidae</taxon>
        <taxon>Myrmicinae</taxon>
        <taxon>Cardiocondyla</taxon>
    </lineage>
</organism>
<protein>
    <recommendedName>
        <fullName evidence="3">Secreted protein</fullName>
    </recommendedName>
</protein>
<evidence type="ECO:0000313" key="2">
    <source>
        <dbReference type="Proteomes" id="UP001430953"/>
    </source>
</evidence>
<name>A0AAW2EML6_9HYME</name>
<sequence>MLFSRAIFRTAGVANTLSKEFSCNSSASFSLASKVSVLALFAGSSSFESSSSSSMSYNTEPTVTTSSTLWCKRIIWKSKYTIQVSTNPRVSISANSFWFISFQVTVC</sequence>
<keyword evidence="2" id="KW-1185">Reference proteome</keyword>